<gene>
    <name evidence="1" type="ORF">GEOBRER4_n1610</name>
</gene>
<reference evidence="1 2" key="1">
    <citation type="submission" date="2020-06" db="EMBL/GenBank/DDBJ databases">
        <title>Interaction of electrochemicaly active bacteria, Geobacter bremensis R4 on different carbon anode.</title>
        <authorList>
            <person name="Meng L."/>
            <person name="Yoshida N."/>
        </authorList>
    </citation>
    <scope>NUCLEOTIDE SEQUENCE [LARGE SCALE GENOMIC DNA]</scope>
    <source>
        <strain evidence="1 2">R4</strain>
    </source>
</reference>
<organism evidence="1 2">
    <name type="scientific">Citrifermentans bremense</name>
    <dbReference type="NCBI Taxonomy" id="60035"/>
    <lineage>
        <taxon>Bacteria</taxon>
        <taxon>Pseudomonadati</taxon>
        <taxon>Thermodesulfobacteriota</taxon>
        <taxon>Desulfuromonadia</taxon>
        <taxon>Geobacterales</taxon>
        <taxon>Geobacteraceae</taxon>
        <taxon>Citrifermentans</taxon>
    </lineage>
</organism>
<dbReference type="AlphaFoldDB" id="A0A6S6M4C4"/>
<dbReference type="EMBL" id="AP023213">
    <property type="protein sequence ID" value="BCG46796.1"/>
    <property type="molecule type" value="Genomic_DNA"/>
</dbReference>
<evidence type="ECO:0000313" key="1">
    <source>
        <dbReference type="EMBL" id="BCG46796.1"/>
    </source>
</evidence>
<dbReference type="KEGG" id="gbn:GEOBRER4_15460"/>
<sequence length="339" mass="37618">MFTLLESKTEIAEAQRTLERTMRREFTRVAVKAIGYPGGNIPNAKVTTNGSHWFWSADCNGKEEKHPRKLNWFGLFAEKTGLQISVEINIPYEGIDAQIEGFFGRDNNTGTIYLMHSGGVGGGRKGVGKSAFLSWSNQLLVEVGCSSGRIRDGVIVMPIEGAAATKSSTQYIDAIAAFKQAVRDKEIDTPEFQQKQRAFEDFYSESKGRRKGKRSSEIDYLSRHGEVVDAVKDWRCSLSLPKTARPVKNVLIDFGILQGTDLIEVYEVKTSTARQNVYSAIGQLMVHGAASDCRRVIVLPHDEPIADDLKAALSRLNIQVVVFQMDKVKTTILTPNLSK</sequence>
<keyword evidence="2" id="KW-1185">Reference proteome</keyword>
<dbReference type="Proteomes" id="UP000515472">
    <property type="component" value="Chromosome"/>
</dbReference>
<dbReference type="RefSeq" id="WP_197971397.1">
    <property type="nucleotide sequence ID" value="NZ_AP023213.1"/>
</dbReference>
<name>A0A6S6M4C4_9BACT</name>
<accession>A0A6S6M4C4</accession>
<evidence type="ECO:0000313" key="2">
    <source>
        <dbReference type="Proteomes" id="UP000515472"/>
    </source>
</evidence>
<protein>
    <submittedName>
        <fullName evidence="1">Uncharacterized protein</fullName>
    </submittedName>
</protein>
<proteinExistence type="predicted"/>